<keyword evidence="6 12" id="KW-1005">Bacterial flagellum biogenesis</keyword>
<gene>
    <name evidence="12" type="primary">fliP</name>
    <name evidence="14" type="ORF">BMG03_03335</name>
</gene>
<organism evidence="14 15">
    <name type="scientific">Thioclava nitratireducens</name>
    <dbReference type="NCBI Taxonomy" id="1915078"/>
    <lineage>
        <taxon>Bacteria</taxon>
        <taxon>Pseudomonadati</taxon>
        <taxon>Pseudomonadota</taxon>
        <taxon>Alphaproteobacteria</taxon>
        <taxon>Rhodobacterales</taxon>
        <taxon>Paracoccaceae</taxon>
        <taxon>Thioclava</taxon>
    </lineage>
</organism>
<feature type="transmembrane region" description="Helical" evidence="12">
    <location>
        <begin position="248"/>
        <end position="270"/>
    </location>
</feature>
<keyword evidence="14" id="KW-0282">Flagellum</keyword>
<evidence type="ECO:0000313" key="15">
    <source>
        <dbReference type="Proteomes" id="UP000185622"/>
    </source>
</evidence>
<evidence type="ECO:0000256" key="4">
    <source>
        <dbReference type="ARBA" id="ARBA00022475"/>
    </source>
</evidence>
<evidence type="ECO:0000256" key="8">
    <source>
        <dbReference type="ARBA" id="ARBA00022989"/>
    </source>
</evidence>
<evidence type="ECO:0000313" key="14">
    <source>
        <dbReference type="EMBL" id="AQS46935.1"/>
    </source>
</evidence>
<feature type="transmembrane region" description="Helical" evidence="12">
    <location>
        <begin position="219"/>
        <end position="242"/>
    </location>
</feature>
<dbReference type="NCBIfam" id="TIGR01103">
    <property type="entry name" value="fliP"/>
    <property type="match status" value="1"/>
</dbReference>
<evidence type="ECO:0000256" key="11">
    <source>
        <dbReference type="ARBA" id="ARBA00023225"/>
    </source>
</evidence>
<keyword evidence="10" id="KW-0975">Bacterial flagellum</keyword>
<evidence type="ECO:0000256" key="10">
    <source>
        <dbReference type="ARBA" id="ARBA00023143"/>
    </source>
</evidence>
<name>A0ABN4X756_9RHOB</name>
<accession>A0ABN4X756</accession>
<keyword evidence="13" id="KW-0732">Signal</keyword>
<evidence type="ECO:0000256" key="5">
    <source>
        <dbReference type="ARBA" id="ARBA00022692"/>
    </source>
</evidence>
<dbReference type="PRINTS" id="PR01302">
    <property type="entry name" value="TYPE3IMPPROT"/>
</dbReference>
<keyword evidence="11 12" id="KW-1006">Bacterial flagellum protein export</keyword>
<protein>
    <recommendedName>
        <fullName evidence="2 12">Flagellar biosynthetic protein FliP</fullName>
    </recommendedName>
</protein>
<dbReference type="Proteomes" id="UP000185622">
    <property type="component" value="Chromosome"/>
</dbReference>
<evidence type="ECO:0000256" key="12">
    <source>
        <dbReference type="RuleBase" id="RU362069"/>
    </source>
</evidence>
<feature type="transmembrane region" description="Helical" evidence="12">
    <location>
        <begin position="110"/>
        <end position="129"/>
    </location>
</feature>
<dbReference type="RefSeq" id="WP_075775851.1">
    <property type="nucleotide sequence ID" value="NZ_CP019437.1"/>
</dbReference>
<dbReference type="PANTHER" id="PTHR30587:SF0">
    <property type="entry name" value="FLAGELLAR BIOSYNTHETIC PROTEIN FLIP"/>
    <property type="match status" value="1"/>
</dbReference>
<keyword evidence="15" id="KW-1185">Reference proteome</keyword>
<dbReference type="NCBIfam" id="NF009438">
    <property type="entry name" value="PRK12797.1"/>
    <property type="match status" value="1"/>
</dbReference>
<keyword evidence="7 12" id="KW-0653">Protein transport</keyword>
<comment type="similarity">
    <text evidence="1 12">Belongs to the FliP/MopC/SpaP family.</text>
</comment>
<keyword evidence="5 12" id="KW-0812">Transmembrane</keyword>
<keyword evidence="8 12" id="KW-1133">Transmembrane helix</keyword>
<keyword evidence="14" id="KW-0966">Cell projection</keyword>
<dbReference type="PROSITE" id="PS01061">
    <property type="entry name" value="FLIP_2"/>
    <property type="match status" value="1"/>
</dbReference>
<feature type="chain" id="PRO_5047240561" description="Flagellar biosynthetic protein FliP" evidence="13">
    <location>
        <begin position="35"/>
        <end position="287"/>
    </location>
</feature>
<dbReference type="InterPro" id="IPR005837">
    <property type="entry name" value="FliP"/>
</dbReference>
<evidence type="ECO:0000256" key="1">
    <source>
        <dbReference type="ARBA" id="ARBA00006257"/>
    </source>
</evidence>
<comment type="subcellular location">
    <subcellularLocation>
        <location evidence="12">Cell membrane</location>
        <topology evidence="12">Multi-pass membrane protein</topology>
    </subcellularLocation>
    <subcellularLocation>
        <location evidence="12">Bacterial flagellum basal body</location>
    </subcellularLocation>
</comment>
<proteinExistence type="inferred from homology"/>
<evidence type="ECO:0000256" key="7">
    <source>
        <dbReference type="ARBA" id="ARBA00022927"/>
    </source>
</evidence>
<dbReference type="Pfam" id="PF00813">
    <property type="entry name" value="FliP"/>
    <property type="match status" value="1"/>
</dbReference>
<keyword evidence="9 12" id="KW-0472">Membrane</keyword>
<evidence type="ECO:0000256" key="13">
    <source>
        <dbReference type="SAM" id="SignalP"/>
    </source>
</evidence>
<dbReference type="PRINTS" id="PR00951">
    <property type="entry name" value="FLGBIOSNFLIP"/>
</dbReference>
<feature type="transmembrane region" description="Helical" evidence="12">
    <location>
        <begin position="65"/>
        <end position="98"/>
    </location>
</feature>
<keyword evidence="4 12" id="KW-1003">Cell membrane</keyword>
<keyword evidence="3 12" id="KW-0813">Transport</keyword>
<evidence type="ECO:0000256" key="2">
    <source>
        <dbReference type="ARBA" id="ARBA00021714"/>
    </source>
</evidence>
<reference evidence="14 15" key="1">
    <citation type="submission" date="2017-01" db="EMBL/GenBank/DDBJ databases">
        <title>The complete genome sequence of a sulfur-oxidizing marine bacterium Thioclava sp. 25B10_4T.</title>
        <authorList>
            <person name="Liu Y."/>
            <person name="Lai Q."/>
            <person name="Shao Z."/>
        </authorList>
    </citation>
    <scope>NUCLEOTIDE SEQUENCE [LARGE SCALE GENOMIC DNA]</scope>
    <source>
        <strain evidence="14 15">25B10_4</strain>
    </source>
</reference>
<comment type="function">
    <text evidence="12">Plays a role in the flagellum-specific transport system.</text>
</comment>
<evidence type="ECO:0000256" key="6">
    <source>
        <dbReference type="ARBA" id="ARBA00022795"/>
    </source>
</evidence>
<evidence type="ECO:0000256" key="3">
    <source>
        <dbReference type="ARBA" id="ARBA00022448"/>
    </source>
</evidence>
<dbReference type="PANTHER" id="PTHR30587">
    <property type="entry name" value="FLAGELLAR BIOSYNTHETIC PROTEIN FLIP"/>
    <property type="match status" value="1"/>
</dbReference>
<sequence length="287" mass="30720">MIHLTKRFLTAQPGLPIVALTLVASLAFSSGAEAQEAGGLLSDLAQGLNNATPGSDASASLSGRIIQLIALMTVLSIAPGVLVVMTSFTRFVIVFSMLRSALGLNQTPPNMVLSAMALFMTFFVMQPVFDDAWTGGLRPLLNNTVTEEQALVGIGAPFKAFMFANTRPKDLKLFADLVRDNEAGQNAEPAPETPAPATAEEANWRTLVPAFMISELRRAFTIGFLIYLPFIAIDLIVASVLMSAGMMMLPPVMISLPFKVIFFVLIDGWYMLAGSMMQSYVAYGGGG</sequence>
<feature type="signal peptide" evidence="13">
    <location>
        <begin position="1"/>
        <end position="34"/>
    </location>
</feature>
<dbReference type="EMBL" id="CP019437">
    <property type="protein sequence ID" value="AQS46935.1"/>
    <property type="molecule type" value="Genomic_DNA"/>
</dbReference>
<dbReference type="InterPro" id="IPR005838">
    <property type="entry name" value="T3SS_IM_P"/>
</dbReference>
<evidence type="ECO:0000256" key="9">
    <source>
        <dbReference type="ARBA" id="ARBA00023136"/>
    </source>
</evidence>
<keyword evidence="14" id="KW-0969">Cilium</keyword>